<dbReference type="EMBL" id="UIDG01000201">
    <property type="protein sequence ID" value="SUS06420.1"/>
    <property type="molecule type" value="Genomic_DNA"/>
</dbReference>
<reference evidence="2" key="1">
    <citation type="submission" date="2018-07" db="EMBL/GenBank/DDBJ databases">
        <authorList>
            <person name="Quirk P.G."/>
            <person name="Krulwich T.A."/>
        </authorList>
    </citation>
    <scope>NUCLEOTIDE SEQUENCE</scope>
</reference>
<name>A0A380TD72_9ZZZZ</name>
<accession>A0A380TD72</accession>
<sequence length="108" mass="11505">MVALGSFARTQKPNANCKRLDFLKNSITVAKQGLKMSADTFGPGPKRRFEHPDQNIAFAEFPAAAGRTRYASRCEAADADLRGIGIALCGASAIITVASVTWLALSFS</sequence>
<keyword evidence="1" id="KW-1133">Transmembrane helix</keyword>
<feature type="transmembrane region" description="Helical" evidence="1">
    <location>
        <begin position="83"/>
        <end position="105"/>
    </location>
</feature>
<protein>
    <submittedName>
        <fullName evidence="2">Uncharacterized protein</fullName>
    </submittedName>
</protein>
<evidence type="ECO:0000313" key="2">
    <source>
        <dbReference type="EMBL" id="SUS06420.1"/>
    </source>
</evidence>
<evidence type="ECO:0000256" key="1">
    <source>
        <dbReference type="SAM" id="Phobius"/>
    </source>
</evidence>
<proteinExistence type="predicted"/>
<organism evidence="2">
    <name type="scientific">metagenome</name>
    <dbReference type="NCBI Taxonomy" id="256318"/>
    <lineage>
        <taxon>unclassified sequences</taxon>
        <taxon>metagenomes</taxon>
    </lineage>
</organism>
<dbReference type="AlphaFoldDB" id="A0A380TD72"/>
<keyword evidence="1" id="KW-0472">Membrane</keyword>
<gene>
    <name evidence="2" type="ORF">DF3PB_280018</name>
</gene>
<keyword evidence="1" id="KW-0812">Transmembrane</keyword>